<dbReference type="RefSeq" id="WP_010967754.1">
    <property type="nucleotide sequence ID" value="NZ_CP009145.1"/>
</dbReference>
<feature type="domain" description="VOC" evidence="2">
    <location>
        <begin position="5"/>
        <end position="151"/>
    </location>
</feature>
<dbReference type="GO" id="GO:0046872">
    <property type="term" value="F:metal ion binding"/>
    <property type="evidence" value="ECO:0007669"/>
    <property type="project" value="UniProtKB-KW"/>
</dbReference>
<dbReference type="AlphaFoldDB" id="A0AAW9TKY2"/>
<dbReference type="InterPro" id="IPR037523">
    <property type="entry name" value="VOC_core"/>
</dbReference>
<gene>
    <name evidence="3" type="ORF">GHK53_02260</name>
</gene>
<name>A0AAW9TKY2_RHIML</name>
<accession>A0AAW9TKY2</accession>
<protein>
    <submittedName>
        <fullName evidence="3">Glyoxalase/bleomycin resistance/dioxygenase family protein</fullName>
    </submittedName>
</protein>
<dbReference type="PANTHER" id="PTHR43048">
    <property type="entry name" value="METHYLMALONYL-COA EPIMERASE"/>
    <property type="match status" value="1"/>
</dbReference>
<dbReference type="GeneID" id="25011370"/>
<proteinExistence type="predicted"/>
<dbReference type="SUPFAM" id="SSF54593">
    <property type="entry name" value="Glyoxalase/Bleomycin resistance protein/Dihydroxybiphenyl dioxygenase"/>
    <property type="match status" value="1"/>
</dbReference>
<evidence type="ECO:0000259" key="2">
    <source>
        <dbReference type="PROSITE" id="PS51819"/>
    </source>
</evidence>
<dbReference type="InterPro" id="IPR029068">
    <property type="entry name" value="Glyas_Bleomycin-R_OHBP_Dase"/>
</dbReference>
<keyword evidence="1" id="KW-0479">Metal-binding</keyword>
<dbReference type="GO" id="GO:0004493">
    <property type="term" value="F:methylmalonyl-CoA epimerase activity"/>
    <property type="evidence" value="ECO:0007669"/>
    <property type="project" value="TreeGrafter"/>
</dbReference>
<dbReference type="InterPro" id="IPR051785">
    <property type="entry name" value="MMCE/EMCE_epimerase"/>
</dbReference>
<dbReference type="KEGG" id="smer:DU99_22100"/>
<dbReference type="Pfam" id="PF13669">
    <property type="entry name" value="Glyoxalase_4"/>
    <property type="match status" value="1"/>
</dbReference>
<dbReference type="EMBL" id="WISR01000027">
    <property type="protein sequence ID" value="MQW31710.1"/>
    <property type="molecule type" value="Genomic_DNA"/>
</dbReference>
<evidence type="ECO:0000313" key="4">
    <source>
        <dbReference type="Proteomes" id="UP000429484"/>
    </source>
</evidence>
<dbReference type="PANTHER" id="PTHR43048:SF6">
    <property type="entry name" value="BLR8189 PROTEIN"/>
    <property type="match status" value="1"/>
</dbReference>
<evidence type="ECO:0000256" key="1">
    <source>
        <dbReference type="ARBA" id="ARBA00022723"/>
    </source>
</evidence>
<dbReference type="Proteomes" id="UP000429484">
    <property type="component" value="Unassembled WGS sequence"/>
</dbReference>
<evidence type="ECO:0000313" key="3">
    <source>
        <dbReference type="EMBL" id="MQW31710.1"/>
    </source>
</evidence>
<reference evidence="3 4" key="1">
    <citation type="journal article" date="2013" name="Genome Biol.">
        <title>Comparative genomics of the core and accessory genomes of 48 Sinorhizobium strains comprising five genospecies.</title>
        <authorList>
            <person name="Sugawara M."/>
            <person name="Epstein B."/>
            <person name="Badgley B.D."/>
            <person name="Unno T."/>
            <person name="Xu L."/>
            <person name="Reese J."/>
            <person name="Gyaneshwar P."/>
            <person name="Denny R."/>
            <person name="Mudge J."/>
            <person name="Bharti A.K."/>
            <person name="Farmer A.D."/>
            <person name="May G.D."/>
            <person name="Woodward J.E."/>
            <person name="Medigue C."/>
            <person name="Vallenet D."/>
            <person name="Lajus A."/>
            <person name="Rouy Z."/>
            <person name="Martinez-Vaz B."/>
            <person name="Tiffin P."/>
            <person name="Young N.D."/>
            <person name="Sadowsky M.J."/>
        </authorList>
    </citation>
    <scope>NUCLEOTIDE SEQUENCE [LARGE SCALE GENOMIC DNA]</scope>
    <source>
        <strain evidence="3 4">N6B1</strain>
    </source>
</reference>
<comment type="caution">
    <text evidence="3">The sequence shown here is derived from an EMBL/GenBank/DDBJ whole genome shotgun (WGS) entry which is preliminary data.</text>
</comment>
<sequence>MRVFGMQHIGFTVPHLEEAVRFFEAAFGAVTCLETGRIEADDAFMQRRLGVPAGCRIENIKVLRIGNGTNLELFQYSGEEDGEEPLKRNSQSGGFHLAFEVDDCHSAADRLRQAGVDVLEGPTFVDAGAMQGLTWLYLRAPWGQFLELVSMNGALGYERAGGPKQWSPVTGE</sequence>
<dbReference type="Gene3D" id="3.10.180.10">
    <property type="entry name" value="2,3-Dihydroxybiphenyl 1,2-Dioxygenase, domain 1"/>
    <property type="match status" value="1"/>
</dbReference>
<organism evidence="3 4">
    <name type="scientific">Rhizobium meliloti</name>
    <name type="common">Ensifer meliloti</name>
    <name type="synonym">Sinorhizobium meliloti</name>
    <dbReference type="NCBI Taxonomy" id="382"/>
    <lineage>
        <taxon>Bacteria</taxon>
        <taxon>Pseudomonadati</taxon>
        <taxon>Pseudomonadota</taxon>
        <taxon>Alphaproteobacteria</taxon>
        <taxon>Hyphomicrobiales</taxon>
        <taxon>Rhizobiaceae</taxon>
        <taxon>Sinorhizobium/Ensifer group</taxon>
        <taxon>Sinorhizobium</taxon>
    </lineage>
</organism>
<dbReference type="GO" id="GO:0046491">
    <property type="term" value="P:L-methylmalonyl-CoA metabolic process"/>
    <property type="evidence" value="ECO:0007669"/>
    <property type="project" value="TreeGrafter"/>
</dbReference>
<dbReference type="PROSITE" id="PS51819">
    <property type="entry name" value="VOC"/>
    <property type="match status" value="1"/>
</dbReference>